<name>A0ABZ2BVW6_9RHOB</name>
<evidence type="ECO:0000313" key="1">
    <source>
        <dbReference type="EMBL" id="WVX50191.1"/>
    </source>
</evidence>
<reference evidence="2" key="2">
    <citation type="submission" date="2024-01" db="EMBL/GenBank/DDBJ databases">
        <title>Roseobacter fucihabitans sp. nov., isolated from the brown alga Fucus spiralis.</title>
        <authorList>
            <person name="Hahnke S."/>
            <person name="Berger M."/>
            <person name="Schlingloff A."/>
            <person name="Athale I."/>
            <person name="Neumann-Schaal M."/>
            <person name="Adenaya A."/>
            <person name="Poehlein A."/>
            <person name="Daniel R."/>
            <person name="Pertersen J."/>
            <person name="Brinkhoff T."/>
        </authorList>
    </citation>
    <scope>NUCLEOTIDE SEQUENCE [LARGE SCALE GENOMIC DNA]</scope>
    <source>
        <strain evidence="2">B14</strain>
    </source>
</reference>
<sequence>MFLIAVLIDALHTALEDTEITLNRVGMDDATAILALAVGGEVVLCDASNCEPPPVYRRLIYLSYAAMSDLSIAA</sequence>
<gene>
    <name evidence="1" type="ORF">ROLI_032870</name>
</gene>
<organism evidence="1 2">
    <name type="scientific">Roseobacter fucihabitans</name>
    <dbReference type="NCBI Taxonomy" id="1537242"/>
    <lineage>
        <taxon>Bacteria</taxon>
        <taxon>Pseudomonadati</taxon>
        <taxon>Pseudomonadota</taxon>
        <taxon>Alphaproteobacteria</taxon>
        <taxon>Rhodobacterales</taxon>
        <taxon>Roseobacteraceae</taxon>
        <taxon>Roseobacter</taxon>
    </lineage>
</organism>
<protein>
    <submittedName>
        <fullName evidence="1">Uncharacterized protein</fullName>
    </submittedName>
</protein>
<reference evidence="1 2" key="1">
    <citation type="submission" date="2015-07" db="EMBL/GenBank/DDBJ databases">
        <authorList>
            <person name="Voget S."/>
            <person name="Dogs M."/>
            <person name="Brinkhoff T.H."/>
            <person name="Daniel R."/>
        </authorList>
    </citation>
    <scope>NUCLEOTIDE SEQUENCE [LARGE SCALE GENOMIC DNA]</scope>
    <source>
        <strain evidence="1 2">B14</strain>
    </source>
</reference>
<accession>A0ABZ2BVW6</accession>
<dbReference type="Proteomes" id="UP001318682">
    <property type="component" value="Chromosome"/>
</dbReference>
<evidence type="ECO:0000313" key="2">
    <source>
        <dbReference type="Proteomes" id="UP001318682"/>
    </source>
</evidence>
<dbReference type="EMBL" id="CP143423">
    <property type="protein sequence ID" value="WVX50191.1"/>
    <property type="molecule type" value="Genomic_DNA"/>
</dbReference>
<proteinExistence type="predicted"/>
<keyword evidence="2" id="KW-1185">Reference proteome</keyword>